<dbReference type="AlphaFoldDB" id="X1CIY3"/>
<protein>
    <submittedName>
        <fullName evidence="2">Uncharacterized protein</fullName>
    </submittedName>
</protein>
<feature type="non-terminal residue" evidence="2">
    <location>
        <position position="1"/>
    </location>
</feature>
<dbReference type="EMBL" id="BART01027697">
    <property type="protein sequence ID" value="GAG96208.1"/>
    <property type="molecule type" value="Genomic_DNA"/>
</dbReference>
<accession>X1CIY3</accession>
<feature type="compositionally biased region" description="Basic residues" evidence="1">
    <location>
        <begin position="29"/>
        <end position="46"/>
    </location>
</feature>
<sequence length="46" mass="5356">EKQVKNRRRNPLNPRALDRSLSRITSAKRASKKLSRVTIRKASCHK</sequence>
<organism evidence="2">
    <name type="scientific">marine sediment metagenome</name>
    <dbReference type="NCBI Taxonomy" id="412755"/>
    <lineage>
        <taxon>unclassified sequences</taxon>
        <taxon>metagenomes</taxon>
        <taxon>ecological metagenomes</taxon>
    </lineage>
</organism>
<gene>
    <name evidence="2" type="ORF">S01H4_49041</name>
</gene>
<feature type="region of interest" description="Disordered" evidence="1">
    <location>
        <begin position="1"/>
        <end position="46"/>
    </location>
</feature>
<proteinExistence type="predicted"/>
<reference evidence="2" key="1">
    <citation type="journal article" date="2014" name="Front. Microbiol.">
        <title>High frequency of phylogenetically diverse reductive dehalogenase-homologous genes in deep subseafloor sedimentary metagenomes.</title>
        <authorList>
            <person name="Kawai M."/>
            <person name="Futagami T."/>
            <person name="Toyoda A."/>
            <person name="Takaki Y."/>
            <person name="Nishi S."/>
            <person name="Hori S."/>
            <person name="Arai W."/>
            <person name="Tsubouchi T."/>
            <person name="Morono Y."/>
            <person name="Uchiyama I."/>
            <person name="Ito T."/>
            <person name="Fujiyama A."/>
            <person name="Inagaki F."/>
            <person name="Takami H."/>
        </authorList>
    </citation>
    <scope>NUCLEOTIDE SEQUENCE</scope>
    <source>
        <strain evidence="2">Expedition CK06-06</strain>
    </source>
</reference>
<comment type="caution">
    <text evidence="2">The sequence shown here is derived from an EMBL/GenBank/DDBJ whole genome shotgun (WGS) entry which is preliminary data.</text>
</comment>
<name>X1CIY3_9ZZZZ</name>
<evidence type="ECO:0000313" key="2">
    <source>
        <dbReference type="EMBL" id="GAG96208.1"/>
    </source>
</evidence>
<evidence type="ECO:0000256" key="1">
    <source>
        <dbReference type="SAM" id="MobiDB-lite"/>
    </source>
</evidence>
<feature type="compositionally biased region" description="Basic residues" evidence="1">
    <location>
        <begin position="1"/>
        <end position="10"/>
    </location>
</feature>